<reference evidence="2 3" key="1">
    <citation type="submission" date="2020-02" db="EMBL/GenBank/DDBJ databases">
        <title>Pelistega sp. NLN82 were isolated from wild rodents of the Hainan Island.</title>
        <authorList>
            <person name="Niu N."/>
            <person name="Zhou J."/>
        </authorList>
    </citation>
    <scope>NUCLEOTIDE SEQUENCE [LARGE SCALE GENOMIC DNA]</scope>
    <source>
        <strain evidence="2 3">NLN82</strain>
    </source>
</reference>
<name>A0A6L9Y6X2_9BURK</name>
<dbReference type="EMBL" id="JAAGYR010000012">
    <property type="protein sequence ID" value="NEN76076.1"/>
    <property type="molecule type" value="Genomic_DNA"/>
</dbReference>
<keyword evidence="1" id="KW-0472">Membrane</keyword>
<protein>
    <submittedName>
        <fullName evidence="2">Uncharacterized protein</fullName>
    </submittedName>
</protein>
<dbReference type="Proteomes" id="UP000477651">
    <property type="component" value="Unassembled WGS sequence"/>
</dbReference>
<organism evidence="2 3">
    <name type="scientific">Pelistega ratti</name>
    <dbReference type="NCBI Taxonomy" id="2652177"/>
    <lineage>
        <taxon>Bacteria</taxon>
        <taxon>Pseudomonadati</taxon>
        <taxon>Pseudomonadota</taxon>
        <taxon>Betaproteobacteria</taxon>
        <taxon>Burkholderiales</taxon>
        <taxon>Alcaligenaceae</taxon>
        <taxon>Pelistega</taxon>
    </lineage>
</organism>
<dbReference type="AlphaFoldDB" id="A0A6L9Y6X2"/>
<evidence type="ECO:0000313" key="3">
    <source>
        <dbReference type="Proteomes" id="UP000477651"/>
    </source>
</evidence>
<comment type="caution">
    <text evidence="2">The sequence shown here is derived from an EMBL/GenBank/DDBJ whole genome shotgun (WGS) entry which is preliminary data.</text>
</comment>
<feature type="transmembrane region" description="Helical" evidence="1">
    <location>
        <begin position="12"/>
        <end position="40"/>
    </location>
</feature>
<gene>
    <name evidence="2" type="ORF">F9B74_07045</name>
</gene>
<sequence length="95" mass="11091">MDFLSNLFRGVLFIILTLVGLGIAFLLLVFGLFTLIAMYFMSLFRGKQFSAASYWQQSRARAQQTRSKFNARFQQPNYSRRPQQEVSDAEIREIK</sequence>
<keyword evidence="1" id="KW-0812">Transmembrane</keyword>
<keyword evidence="3" id="KW-1185">Reference proteome</keyword>
<dbReference type="RefSeq" id="WP_159991754.1">
    <property type="nucleotide sequence ID" value="NZ_CP047165.1"/>
</dbReference>
<evidence type="ECO:0000313" key="2">
    <source>
        <dbReference type="EMBL" id="NEN76076.1"/>
    </source>
</evidence>
<proteinExistence type="predicted"/>
<keyword evidence="1" id="KW-1133">Transmembrane helix</keyword>
<accession>A0A6L9Y6X2</accession>
<evidence type="ECO:0000256" key="1">
    <source>
        <dbReference type="SAM" id="Phobius"/>
    </source>
</evidence>